<dbReference type="PANTHER" id="PTHR45763">
    <property type="entry name" value="HYDROLASE, ALPHA/BETA FOLD FAMILY PROTEIN, EXPRESSED-RELATED"/>
    <property type="match status" value="1"/>
</dbReference>
<dbReference type="PANTHER" id="PTHR45763:SF8">
    <property type="entry name" value="ALPHA_BETA-HYDROLASES SUPERFAMILY PROTEIN"/>
    <property type="match status" value="1"/>
</dbReference>
<dbReference type="EMBL" id="VOIH02000007">
    <property type="protein sequence ID" value="KAF3442095.1"/>
    <property type="molecule type" value="Genomic_DNA"/>
</dbReference>
<organism evidence="2 3">
    <name type="scientific">Rhamnella rubrinervis</name>
    <dbReference type="NCBI Taxonomy" id="2594499"/>
    <lineage>
        <taxon>Eukaryota</taxon>
        <taxon>Viridiplantae</taxon>
        <taxon>Streptophyta</taxon>
        <taxon>Embryophyta</taxon>
        <taxon>Tracheophyta</taxon>
        <taxon>Spermatophyta</taxon>
        <taxon>Magnoliopsida</taxon>
        <taxon>eudicotyledons</taxon>
        <taxon>Gunneridae</taxon>
        <taxon>Pentapetalae</taxon>
        <taxon>rosids</taxon>
        <taxon>fabids</taxon>
        <taxon>Rosales</taxon>
        <taxon>Rhamnaceae</taxon>
        <taxon>rhamnoid group</taxon>
        <taxon>Rhamneae</taxon>
        <taxon>Rhamnella</taxon>
    </lineage>
</organism>
<keyword evidence="3" id="KW-1185">Reference proteome</keyword>
<reference evidence="2" key="1">
    <citation type="submission" date="2020-03" db="EMBL/GenBank/DDBJ databases">
        <title>A high-quality chromosome-level genome assembly of a woody plant with both climbing and erect habits, Rhamnella rubrinervis.</title>
        <authorList>
            <person name="Lu Z."/>
            <person name="Yang Y."/>
            <person name="Zhu X."/>
            <person name="Sun Y."/>
        </authorList>
    </citation>
    <scope>NUCLEOTIDE SEQUENCE</scope>
    <source>
        <strain evidence="2">BYM</strain>
        <tissue evidence="2">Leaf</tissue>
    </source>
</reference>
<gene>
    <name evidence="2" type="ORF">FNV43_RR16011</name>
</gene>
<evidence type="ECO:0000313" key="2">
    <source>
        <dbReference type="EMBL" id="KAF3442095.1"/>
    </source>
</evidence>
<evidence type="ECO:0000313" key="3">
    <source>
        <dbReference type="Proteomes" id="UP000796880"/>
    </source>
</evidence>
<accession>A0A8K0EA47</accession>
<dbReference type="InterPro" id="IPR000073">
    <property type="entry name" value="AB_hydrolase_1"/>
</dbReference>
<name>A0A8K0EA47_9ROSA</name>
<evidence type="ECO:0000259" key="1">
    <source>
        <dbReference type="Pfam" id="PF00561"/>
    </source>
</evidence>
<dbReference type="AlphaFoldDB" id="A0A8K0EA47"/>
<feature type="domain" description="AB hydrolase-1" evidence="1">
    <location>
        <begin position="212"/>
        <end position="481"/>
    </location>
</feature>
<dbReference type="SUPFAM" id="SSF53474">
    <property type="entry name" value="alpha/beta-Hydrolases"/>
    <property type="match status" value="1"/>
</dbReference>
<comment type="caution">
    <text evidence="2">The sequence shown here is derived from an EMBL/GenBank/DDBJ whole genome shotgun (WGS) entry which is preliminary data.</text>
</comment>
<dbReference type="OrthoDB" id="294702at2759"/>
<dbReference type="Pfam" id="PF00561">
    <property type="entry name" value="Abhydrolase_1"/>
    <property type="match status" value="1"/>
</dbReference>
<sequence length="529" mass="59831">MSEVRRLNSWRDELASLVDDTGIRYVADPISMSTTSVEATTTEYVSGETLRNDESAQSETLKDQVKGFAIAWGEIVLELGRGCRDIVQQSLLTEDSYIVRKLQKPCARVSAKFKYLNEFLPEDRDPAHAWPIILFVFILALAAINVNTKHDSLVRTVKKVQIHPPSAARVLLPDGRRMAYYEQGVPADRARFSLIAPHSFLSSRLAGIPGIKISLLEKFGVRLVTYDLPGFGESDPHPSRNLNSSAFDMLYLANAIGVSGKFWVLAHSGGSMHALAALRYIPNRVAGAALFSPMINPYESGMTKEEMKRTWENWLPRRKVMYFVSRRFPTFLSFFYHRSFLSGKHDRIDRWLSLSLGKKDEILIEDQAIEEFWHRDVEESIRQGNPKPFKEEAILQVSNWGFSLSDLQVQKKCQGRGILPWLRSIYSQAECELTGFLGPIHIWQGMDDQVVPTSMTDYIARVLPAVTVHKLPNEGHFSYLFFCDECQKRIFSTLFGIPQGPLDNNEEMDLTPLEETTADGLLSADSATE</sequence>
<dbReference type="Proteomes" id="UP000796880">
    <property type="component" value="Unassembled WGS sequence"/>
</dbReference>
<dbReference type="InterPro" id="IPR029058">
    <property type="entry name" value="AB_hydrolase_fold"/>
</dbReference>
<dbReference type="Gene3D" id="3.40.50.1820">
    <property type="entry name" value="alpha/beta hydrolase"/>
    <property type="match status" value="1"/>
</dbReference>
<protein>
    <recommendedName>
        <fullName evidence="1">AB hydrolase-1 domain-containing protein</fullName>
    </recommendedName>
</protein>
<proteinExistence type="predicted"/>